<dbReference type="PANTHER" id="PTHR12526">
    <property type="entry name" value="GLYCOSYLTRANSFERASE"/>
    <property type="match status" value="1"/>
</dbReference>
<dbReference type="Proteomes" id="UP000053038">
    <property type="component" value="Unassembled WGS sequence"/>
</dbReference>
<evidence type="ECO:0008006" key="5">
    <source>
        <dbReference type="Google" id="ProtNLM"/>
    </source>
</evidence>
<protein>
    <recommendedName>
        <fullName evidence="5">Glycosyltransferase family 4 protein</fullName>
    </recommendedName>
</protein>
<dbReference type="CDD" id="cd03820">
    <property type="entry name" value="GT4_AmsD-like"/>
    <property type="match status" value="1"/>
</dbReference>
<dbReference type="PANTHER" id="PTHR12526:SF630">
    <property type="entry name" value="GLYCOSYLTRANSFERASE"/>
    <property type="match status" value="1"/>
</dbReference>
<dbReference type="InterPro" id="IPR028098">
    <property type="entry name" value="Glyco_trans_4-like_N"/>
</dbReference>
<evidence type="ECO:0000313" key="4">
    <source>
        <dbReference type="Proteomes" id="UP000053038"/>
    </source>
</evidence>
<dbReference type="EMBL" id="JSXC01000011">
    <property type="protein sequence ID" value="KHN54688.1"/>
    <property type="molecule type" value="Genomic_DNA"/>
</dbReference>
<comment type="caution">
    <text evidence="3">The sequence shown here is derived from an EMBL/GenBank/DDBJ whole genome shotgun (WGS) entry which is preliminary data.</text>
</comment>
<dbReference type="Pfam" id="PF13439">
    <property type="entry name" value="Glyco_transf_4"/>
    <property type="match status" value="1"/>
</dbReference>
<dbReference type="AlphaFoldDB" id="A0A7V8ILE2"/>
<sequence length="361" mass="41232">MRILFLITNLGSQGGTERVTTLIANKLSAIGHSISIASIEGYEQPVYEIDSRVSIYNMYFSHVSLKKKYISIVHKTRSFLKKGEYDALVIVNTGLSLIAIPAAFNLNLKIINWEHFNLYADVNKGSMFRHFSRWGAALFSDYIVTLTEKDKSYWISYFGSWLKSNIVNIPNPVSFEELRYSSSEKTKTILSIGRLNEQKGFDMLIEAWRSVAEKHPDWILNIIGDGDEEKNLKNLVKKYDLEKNISIKSFNPDIEYEYRNAKFYCLSSRYEGLPMVLLEAQSYGIPIISFDCDTGPSDIIEHGYNGFIVKNGDIDQLSFFILKAIDLNDSDYSIMSFNSANNSKKYAIADVVKLWNNILID</sequence>
<dbReference type="GO" id="GO:0016757">
    <property type="term" value="F:glycosyltransferase activity"/>
    <property type="evidence" value="ECO:0007669"/>
    <property type="project" value="InterPro"/>
</dbReference>
<feature type="domain" description="Glycosyltransferase subfamily 4-like N-terminal" evidence="2">
    <location>
        <begin position="14"/>
        <end position="175"/>
    </location>
</feature>
<dbReference type="Gene3D" id="3.40.50.2000">
    <property type="entry name" value="Glycogen Phosphorylase B"/>
    <property type="match status" value="2"/>
</dbReference>
<organism evidence="3 4">
    <name type="scientific">Pectobacterium fontis</name>
    <dbReference type="NCBI Taxonomy" id="2558042"/>
    <lineage>
        <taxon>Bacteria</taxon>
        <taxon>Pseudomonadati</taxon>
        <taxon>Pseudomonadota</taxon>
        <taxon>Gammaproteobacteria</taxon>
        <taxon>Enterobacterales</taxon>
        <taxon>Pectobacteriaceae</taxon>
        <taxon>Pectobacterium</taxon>
    </lineage>
</organism>
<name>A0A7V8ILE2_9GAMM</name>
<gene>
    <name evidence="3" type="ORF">OI69_03280</name>
</gene>
<dbReference type="RefSeq" id="WP_039346085.1">
    <property type="nucleotide sequence ID" value="NZ_JSXC01000011.1"/>
</dbReference>
<evidence type="ECO:0000259" key="2">
    <source>
        <dbReference type="Pfam" id="PF13439"/>
    </source>
</evidence>
<proteinExistence type="predicted"/>
<evidence type="ECO:0000313" key="3">
    <source>
        <dbReference type="EMBL" id="KHN54688.1"/>
    </source>
</evidence>
<feature type="domain" description="Glycosyl transferase family 1" evidence="1">
    <location>
        <begin position="182"/>
        <end position="328"/>
    </location>
</feature>
<dbReference type="Pfam" id="PF00534">
    <property type="entry name" value="Glycos_transf_1"/>
    <property type="match status" value="1"/>
</dbReference>
<evidence type="ECO:0000259" key="1">
    <source>
        <dbReference type="Pfam" id="PF00534"/>
    </source>
</evidence>
<dbReference type="SUPFAM" id="SSF53756">
    <property type="entry name" value="UDP-Glycosyltransferase/glycogen phosphorylase"/>
    <property type="match status" value="1"/>
</dbReference>
<dbReference type="OrthoDB" id="9777346at2"/>
<dbReference type="InterPro" id="IPR001296">
    <property type="entry name" value="Glyco_trans_1"/>
</dbReference>
<keyword evidence="4" id="KW-1185">Reference proteome</keyword>
<reference evidence="3 4" key="1">
    <citation type="submission" date="2014-10" db="EMBL/GenBank/DDBJ databases">
        <title>Genome sequence of Pectobacterium carotovorum M022.</title>
        <authorList>
            <person name="Chan K.-G."/>
            <person name="Tan W.-S."/>
        </authorList>
    </citation>
    <scope>NUCLEOTIDE SEQUENCE [LARGE SCALE GENOMIC DNA]</scope>
    <source>
        <strain evidence="3 4">M022</strain>
    </source>
</reference>
<dbReference type="GO" id="GO:1901135">
    <property type="term" value="P:carbohydrate derivative metabolic process"/>
    <property type="evidence" value="ECO:0007669"/>
    <property type="project" value="UniProtKB-ARBA"/>
</dbReference>
<accession>A0A7V8ILE2</accession>